<gene>
    <name evidence="3" type="ORF">CEPIT_LOCUS23506</name>
</gene>
<name>A0AAV0ED41_9ASTE</name>
<dbReference type="PANTHER" id="PTHR36036">
    <property type="entry name" value="PROLINE-RICH FAMILY PROTEIN"/>
    <property type="match status" value="1"/>
</dbReference>
<accession>A0AAV0ED41</accession>
<dbReference type="AlphaFoldDB" id="A0AAV0ED41"/>
<keyword evidence="2" id="KW-1133">Transmembrane helix</keyword>
<dbReference type="InterPro" id="IPR040277">
    <property type="entry name" value="Os04g0629400-like"/>
</dbReference>
<proteinExistence type="predicted"/>
<feature type="region of interest" description="Disordered" evidence="1">
    <location>
        <begin position="44"/>
        <end position="147"/>
    </location>
</feature>
<dbReference type="EMBL" id="CAMAPF010000920">
    <property type="protein sequence ID" value="CAH9121190.1"/>
    <property type="molecule type" value="Genomic_DNA"/>
</dbReference>
<feature type="transmembrane region" description="Helical" evidence="2">
    <location>
        <begin position="12"/>
        <end position="33"/>
    </location>
</feature>
<keyword evidence="2" id="KW-0472">Membrane</keyword>
<feature type="compositionally biased region" description="Polar residues" evidence="1">
    <location>
        <begin position="44"/>
        <end position="64"/>
    </location>
</feature>
<organism evidence="3 4">
    <name type="scientific">Cuscuta epithymum</name>
    <dbReference type="NCBI Taxonomy" id="186058"/>
    <lineage>
        <taxon>Eukaryota</taxon>
        <taxon>Viridiplantae</taxon>
        <taxon>Streptophyta</taxon>
        <taxon>Embryophyta</taxon>
        <taxon>Tracheophyta</taxon>
        <taxon>Spermatophyta</taxon>
        <taxon>Magnoliopsida</taxon>
        <taxon>eudicotyledons</taxon>
        <taxon>Gunneridae</taxon>
        <taxon>Pentapetalae</taxon>
        <taxon>asterids</taxon>
        <taxon>lamiids</taxon>
        <taxon>Solanales</taxon>
        <taxon>Convolvulaceae</taxon>
        <taxon>Cuscuteae</taxon>
        <taxon>Cuscuta</taxon>
        <taxon>Cuscuta subgen. Cuscuta</taxon>
    </lineage>
</organism>
<keyword evidence="2" id="KW-0812">Transmembrane</keyword>
<evidence type="ECO:0000256" key="2">
    <source>
        <dbReference type="SAM" id="Phobius"/>
    </source>
</evidence>
<feature type="compositionally biased region" description="Pro residues" evidence="1">
    <location>
        <begin position="105"/>
        <end position="121"/>
    </location>
</feature>
<evidence type="ECO:0000256" key="1">
    <source>
        <dbReference type="SAM" id="MobiDB-lite"/>
    </source>
</evidence>
<reference evidence="3" key="1">
    <citation type="submission" date="2022-07" db="EMBL/GenBank/DDBJ databases">
        <authorList>
            <person name="Macas J."/>
            <person name="Novak P."/>
            <person name="Neumann P."/>
        </authorList>
    </citation>
    <scope>NUCLEOTIDE SEQUENCE</scope>
</reference>
<feature type="compositionally biased region" description="Low complexity" evidence="1">
    <location>
        <begin position="69"/>
        <end position="86"/>
    </location>
</feature>
<evidence type="ECO:0000313" key="4">
    <source>
        <dbReference type="Proteomes" id="UP001152523"/>
    </source>
</evidence>
<sequence length="147" mass="15025">MMCCYIGKATKIFIFIVTLLVVTGLVLGLHGFIRKHLNHKDADNTSCSADSCDLTANPNSQINPISAFPNPNSGSVPPNNGPSSAAQPPPPPPGSLNPSLNNPNLTPPSPQLQASTPPPPQSQSVSARPPSLSPPGAALVASGPVHS</sequence>
<comment type="caution">
    <text evidence="3">The sequence shown here is derived from an EMBL/GenBank/DDBJ whole genome shotgun (WGS) entry which is preliminary data.</text>
</comment>
<protein>
    <submittedName>
        <fullName evidence="3">Uncharacterized protein</fullName>
    </submittedName>
</protein>
<keyword evidence="4" id="KW-1185">Reference proteome</keyword>
<evidence type="ECO:0000313" key="3">
    <source>
        <dbReference type="EMBL" id="CAH9121190.1"/>
    </source>
</evidence>
<dbReference type="Proteomes" id="UP001152523">
    <property type="component" value="Unassembled WGS sequence"/>
</dbReference>
<dbReference type="PANTHER" id="PTHR36036:SF1">
    <property type="entry name" value="PROLINE-RICH FAMILY PROTEIN"/>
    <property type="match status" value="1"/>
</dbReference>